<evidence type="ECO:0000313" key="3">
    <source>
        <dbReference type="EMBL" id="KNE95994.1"/>
    </source>
</evidence>
<dbReference type="PANTHER" id="PTHR21708:SF26">
    <property type="entry name" value="2-DEHYDROPANTOATE 2-REDUCTASE"/>
    <property type="match status" value="1"/>
</dbReference>
<feature type="domain" description="Ketopantoate reductase N-terminal" evidence="1">
    <location>
        <begin position="34"/>
        <end position="154"/>
    </location>
</feature>
<dbReference type="InterPro" id="IPR008927">
    <property type="entry name" value="6-PGluconate_DH-like_C_sf"/>
</dbReference>
<dbReference type="Gene3D" id="3.40.50.720">
    <property type="entry name" value="NAD(P)-binding Rossmann-like Domain"/>
    <property type="match status" value="1"/>
</dbReference>
<dbReference type="STRING" id="1165861.A0A0L0VAK0"/>
<accession>A0A0L0VAK0</accession>
<dbReference type="Pfam" id="PF02558">
    <property type="entry name" value="ApbA"/>
    <property type="match status" value="1"/>
</dbReference>
<dbReference type="InterPro" id="IPR013752">
    <property type="entry name" value="KPA_reductase"/>
</dbReference>
<keyword evidence="4" id="KW-1185">Reference proteome</keyword>
<dbReference type="OrthoDB" id="3609at2759"/>
<dbReference type="Proteomes" id="UP000054564">
    <property type="component" value="Unassembled WGS sequence"/>
</dbReference>
<dbReference type="InterPro" id="IPR013332">
    <property type="entry name" value="KPR_N"/>
</dbReference>
<dbReference type="InterPro" id="IPR013328">
    <property type="entry name" value="6PGD_dom2"/>
</dbReference>
<evidence type="ECO:0000259" key="1">
    <source>
        <dbReference type="Pfam" id="PF02558"/>
    </source>
</evidence>
<evidence type="ECO:0008006" key="5">
    <source>
        <dbReference type="Google" id="ProtNLM"/>
    </source>
</evidence>
<dbReference type="FunFam" id="1.10.1040.10:FF:000017">
    <property type="entry name" value="2-dehydropantoate 2-reductase"/>
    <property type="match status" value="1"/>
</dbReference>
<gene>
    <name evidence="3" type="ORF">PSTG_10685</name>
</gene>
<dbReference type="InterPro" id="IPR051402">
    <property type="entry name" value="KPR-Related"/>
</dbReference>
<evidence type="ECO:0000313" key="4">
    <source>
        <dbReference type="Proteomes" id="UP000054564"/>
    </source>
</evidence>
<feature type="domain" description="Ketopantoate reductase C-terminal" evidence="2">
    <location>
        <begin position="205"/>
        <end position="332"/>
    </location>
</feature>
<dbReference type="EMBL" id="AJIL01000088">
    <property type="protein sequence ID" value="KNE95994.1"/>
    <property type="molecule type" value="Genomic_DNA"/>
</dbReference>
<organism evidence="3 4">
    <name type="scientific">Puccinia striiformis f. sp. tritici PST-78</name>
    <dbReference type="NCBI Taxonomy" id="1165861"/>
    <lineage>
        <taxon>Eukaryota</taxon>
        <taxon>Fungi</taxon>
        <taxon>Dikarya</taxon>
        <taxon>Basidiomycota</taxon>
        <taxon>Pucciniomycotina</taxon>
        <taxon>Pucciniomycetes</taxon>
        <taxon>Pucciniales</taxon>
        <taxon>Pucciniaceae</taxon>
        <taxon>Puccinia</taxon>
    </lineage>
</organism>
<comment type="caution">
    <text evidence="3">The sequence shown here is derived from an EMBL/GenBank/DDBJ whole genome shotgun (WGS) entry which is preliminary data.</text>
</comment>
<dbReference type="Pfam" id="PF08546">
    <property type="entry name" value="ApbA_C"/>
    <property type="match status" value="1"/>
</dbReference>
<reference evidence="4" key="1">
    <citation type="submission" date="2014-03" db="EMBL/GenBank/DDBJ databases">
        <title>The Genome Sequence of Puccinia striiformis f. sp. tritici PST-78.</title>
        <authorList>
            <consortium name="The Broad Institute Genome Sequencing Platform"/>
            <person name="Cuomo C."/>
            <person name="Hulbert S."/>
            <person name="Chen X."/>
            <person name="Walker B."/>
            <person name="Young S.K."/>
            <person name="Zeng Q."/>
            <person name="Gargeya S."/>
            <person name="Fitzgerald M."/>
            <person name="Haas B."/>
            <person name="Abouelleil A."/>
            <person name="Alvarado L."/>
            <person name="Arachchi H.M."/>
            <person name="Berlin A.M."/>
            <person name="Chapman S.B."/>
            <person name="Goldberg J."/>
            <person name="Griggs A."/>
            <person name="Gujja S."/>
            <person name="Hansen M."/>
            <person name="Howarth C."/>
            <person name="Imamovic A."/>
            <person name="Larimer J."/>
            <person name="McCowan C."/>
            <person name="Montmayeur A."/>
            <person name="Murphy C."/>
            <person name="Neiman D."/>
            <person name="Pearson M."/>
            <person name="Priest M."/>
            <person name="Roberts A."/>
            <person name="Saif S."/>
            <person name="Shea T."/>
            <person name="Sisk P."/>
            <person name="Sykes S."/>
            <person name="Wortman J."/>
            <person name="Nusbaum C."/>
            <person name="Birren B."/>
        </authorList>
    </citation>
    <scope>NUCLEOTIDE SEQUENCE [LARGE SCALE GENOMIC DNA]</scope>
    <source>
        <strain evidence="4">race PST-78</strain>
    </source>
</reference>
<dbReference type="GO" id="GO:0005737">
    <property type="term" value="C:cytoplasm"/>
    <property type="evidence" value="ECO:0007669"/>
    <property type="project" value="TreeGrafter"/>
</dbReference>
<dbReference type="AlphaFoldDB" id="A0A0L0VAK0"/>
<name>A0A0L0VAK0_9BASI</name>
<protein>
    <recommendedName>
        <fullName evidence="5">Ketopantoate reductase C-terminal domain-containing protein</fullName>
    </recommendedName>
</protein>
<dbReference type="Gene3D" id="1.10.1040.10">
    <property type="entry name" value="N-(1-d-carboxylethyl)-l-norvaline Dehydrogenase, domain 2"/>
    <property type="match status" value="1"/>
</dbReference>
<sequence>MAFGGLEVKFPLDLVAEDLADWLKQLVPLEDSTDGLKVSFVCRSNYEVVKTEGIEIKSSTFGKYRIRPDWVFKKVLPDRVDNPALLLPLLKIPDNNQRPPTLVLISNGIKFEDNHRGRHPKVPILSAVTVVNAEQLEPSLVRQNHQTRISLGPYLNFPSYLENPHSLVDPQLEVHSQSQLKCLAKLLRDGKTNDPEIYGKRDLRIVHWHKLAINASMNPTSILSGGLPSSNMVKEGGLRVYLEGCMTEVFEAAKIIFGIESFPPHLASIERILKSIETAGQRLKIKPSMLVDGELGRPLEIKATMGLPIRIATRAGIKLSGIQSMYAFLTHLQLTCFKNTERTRAKVQR</sequence>
<dbReference type="PANTHER" id="PTHR21708">
    <property type="entry name" value="PROBABLE 2-DEHYDROPANTOATE 2-REDUCTASE"/>
    <property type="match status" value="1"/>
</dbReference>
<proteinExistence type="predicted"/>
<dbReference type="SUPFAM" id="SSF48179">
    <property type="entry name" value="6-phosphogluconate dehydrogenase C-terminal domain-like"/>
    <property type="match status" value="1"/>
</dbReference>
<evidence type="ECO:0000259" key="2">
    <source>
        <dbReference type="Pfam" id="PF08546"/>
    </source>
</evidence>